<evidence type="ECO:0000259" key="1">
    <source>
        <dbReference type="Pfam" id="PF07566"/>
    </source>
</evidence>
<dbReference type="Proteomes" id="UP000755577">
    <property type="component" value="Unassembled WGS sequence"/>
</dbReference>
<proteinExistence type="predicted"/>
<keyword evidence="5" id="KW-1185">Reference proteome</keyword>
<gene>
    <name evidence="3" type="ORF">BAN20980_01878</name>
    <name evidence="2" type="ORF">JQK92_14015</name>
</gene>
<dbReference type="EMBL" id="JAFCIQ010000008">
    <property type="protein sequence ID" value="MBM2767545.1"/>
    <property type="molecule type" value="Genomic_DNA"/>
</dbReference>
<dbReference type="GeneID" id="56499912"/>
<dbReference type="Proteomes" id="UP000494201">
    <property type="component" value="Unassembled WGS sequence"/>
</dbReference>
<dbReference type="RefSeq" id="WP_174925890.1">
    <property type="nucleotide sequence ID" value="NZ_CABVLY010000005.1"/>
</dbReference>
<feature type="domain" description="DUF1543" evidence="1">
    <location>
        <begin position="15"/>
        <end position="65"/>
    </location>
</feature>
<dbReference type="Pfam" id="PF07566">
    <property type="entry name" value="DUF1543"/>
    <property type="match status" value="1"/>
</dbReference>
<accession>A0A6P2G7D2</accession>
<organism evidence="3 4">
    <name type="scientific">Burkholderia anthina</name>
    <dbReference type="NCBI Taxonomy" id="179879"/>
    <lineage>
        <taxon>Bacteria</taxon>
        <taxon>Pseudomonadati</taxon>
        <taxon>Pseudomonadota</taxon>
        <taxon>Betaproteobacteria</taxon>
        <taxon>Burkholderiales</taxon>
        <taxon>Burkholderiaceae</taxon>
        <taxon>Burkholderia</taxon>
        <taxon>Burkholderia cepacia complex</taxon>
    </lineage>
</organism>
<protein>
    <submittedName>
        <fullName evidence="2">DUF1543 domain-containing protein</fullName>
    </submittedName>
</protein>
<evidence type="ECO:0000313" key="3">
    <source>
        <dbReference type="EMBL" id="VVU49179.1"/>
    </source>
</evidence>
<evidence type="ECO:0000313" key="4">
    <source>
        <dbReference type="Proteomes" id="UP000494201"/>
    </source>
</evidence>
<dbReference type="AlphaFoldDB" id="A0A6P2G7D2"/>
<dbReference type="InterPro" id="IPR011440">
    <property type="entry name" value="DUF1543"/>
</dbReference>
<evidence type="ECO:0000313" key="2">
    <source>
        <dbReference type="EMBL" id="MBM2767545.1"/>
    </source>
</evidence>
<name>A0A6P2G7D2_9BURK</name>
<sequence>MKLFMVYVGGACANSNVELHDVRFTIGESIEDCYDDLRKQWWGDPSRLHLDCWGEVEQADGYEVTIAAQGAHESPGTLFLVNLGGYDPEQFTELHQNVFVIAPDWKTAARRALTLVGHWKLPHRDNVFEVEKVINVSDTVRERGQAIVMTKATSEKPFRFTCDYRPIGEHRDEMI</sequence>
<evidence type="ECO:0000313" key="5">
    <source>
        <dbReference type="Proteomes" id="UP000755577"/>
    </source>
</evidence>
<reference evidence="3 4" key="1">
    <citation type="submission" date="2019-09" db="EMBL/GenBank/DDBJ databases">
        <authorList>
            <person name="Depoorter E."/>
        </authorList>
    </citation>
    <scope>NUCLEOTIDE SEQUENCE [LARGE SCALE GENOMIC DNA]</scope>
    <source>
        <strain evidence="3">LMG 20980</strain>
    </source>
</reference>
<reference evidence="2 5" key="2">
    <citation type="submission" date="2021-02" db="EMBL/GenBank/DDBJ databases">
        <title>Draft genome of the type strains Burkholderia anthina DSM16086.</title>
        <authorList>
            <person name="Hertel R."/>
            <person name="Meissner J."/>
            <person name="Poehlein A."/>
            <person name="Daniel R."/>
            <person name="Commichau F.M."/>
        </authorList>
    </citation>
    <scope>NUCLEOTIDE SEQUENCE [LARGE SCALE GENOMIC DNA]</scope>
    <source>
        <strain evidence="2 5">DSM 16086</strain>
    </source>
</reference>
<dbReference type="Gene3D" id="3.10.20.10">
    <property type="match status" value="2"/>
</dbReference>
<dbReference type="EMBL" id="CABVLY010000005">
    <property type="protein sequence ID" value="VVU49179.1"/>
    <property type="molecule type" value="Genomic_DNA"/>
</dbReference>